<organism evidence="1 2">
    <name type="scientific">Enterococcus durans</name>
    <dbReference type="NCBI Taxonomy" id="53345"/>
    <lineage>
        <taxon>Bacteria</taxon>
        <taxon>Bacillati</taxon>
        <taxon>Bacillota</taxon>
        <taxon>Bacilli</taxon>
        <taxon>Lactobacillales</taxon>
        <taxon>Enterococcaceae</taxon>
        <taxon>Enterococcus</taxon>
    </lineage>
</organism>
<accession>A0AB36S860</accession>
<reference evidence="1 2" key="1">
    <citation type="submission" date="2017-09" db="EMBL/GenBank/DDBJ databases">
        <title>FDA dAtabase for Regulatory Grade micrObial Sequences (FDA-ARGOS): Supporting development and validation of Infectious Disease Dx tests.</title>
        <authorList>
            <person name="Minogue T."/>
            <person name="Wolcott M."/>
            <person name="Wasieloski L."/>
            <person name="Aguilar W."/>
            <person name="Moore D."/>
            <person name="Tallon L.J."/>
            <person name="Sadzewicz L."/>
            <person name="Ott S."/>
            <person name="Zhao X."/>
            <person name="Nagaraj S."/>
            <person name="Vavikolanu K."/>
            <person name="Aluvathingal J."/>
            <person name="Nadendla S."/>
            <person name="Sichtig H."/>
        </authorList>
    </citation>
    <scope>NUCLEOTIDE SEQUENCE [LARGE SCALE GENOMIC DNA]</scope>
    <source>
        <strain evidence="1 2">FDAARGOS_396</strain>
    </source>
</reference>
<dbReference type="AlphaFoldDB" id="A0AB36S860"/>
<name>A0AB36S860_9ENTE</name>
<evidence type="ECO:0000313" key="1">
    <source>
        <dbReference type="EMBL" id="PEH45084.1"/>
    </source>
</evidence>
<gene>
    <name evidence="1" type="ORF">CRM96_08700</name>
</gene>
<proteinExistence type="predicted"/>
<comment type="caution">
    <text evidence="1">The sequence shown here is derived from an EMBL/GenBank/DDBJ whole genome shotgun (WGS) entry which is preliminary data.</text>
</comment>
<sequence>MIILSEEAEPIVIRSNQKYFDFFKVDFPLFEYIETTNGEVTKENALNLEGIINKAIDLNKPVLIPDDYNDRCY</sequence>
<dbReference type="EMBL" id="PDEB01000004">
    <property type="protein sequence ID" value="PEH45084.1"/>
    <property type="molecule type" value="Genomic_DNA"/>
</dbReference>
<protein>
    <submittedName>
        <fullName evidence="1">Uncharacterized protein</fullName>
    </submittedName>
</protein>
<dbReference type="Proteomes" id="UP000220669">
    <property type="component" value="Unassembled WGS sequence"/>
</dbReference>
<evidence type="ECO:0000313" key="2">
    <source>
        <dbReference type="Proteomes" id="UP000220669"/>
    </source>
</evidence>
<dbReference type="RefSeq" id="WP_016176435.1">
    <property type="nucleotide sequence ID" value="NZ_PDEB01000004.1"/>
</dbReference>